<evidence type="ECO:0000256" key="10">
    <source>
        <dbReference type="ARBA" id="ARBA00023326"/>
    </source>
</evidence>
<dbReference type="GO" id="GO:0000272">
    <property type="term" value="P:polysaccharide catabolic process"/>
    <property type="evidence" value="ECO:0007669"/>
    <property type="project" value="UniProtKB-KW"/>
</dbReference>
<dbReference type="InterPro" id="IPR052063">
    <property type="entry name" value="Polysaccharide_Lyase_1"/>
</dbReference>
<evidence type="ECO:0000256" key="8">
    <source>
        <dbReference type="ARBA" id="ARBA00023277"/>
    </source>
</evidence>
<dbReference type="EMBL" id="CAJMWS010000032">
    <property type="protein sequence ID" value="CAE6344329.1"/>
    <property type="molecule type" value="Genomic_DNA"/>
</dbReference>
<keyword evidence="9" id="KW-0961">Cell wall biogenesis/degradation</keyword>
<dbReference type="Proteomes" id="UP000663846">
    <property type="component" value="Unassembled WGS sequence"/>
</dbReference>
<dbReference type="GO" id="GO:0030570">
    <property type="term" value="F:pectate lyase activity"/>
    <property type="evidence" value="ECO:0007669"/>
    <property type="project" value="UniProtKB-EC"/>
</dbReference>
<feature type="chain" id="PRO_5034741582" description="Probable pectate lyase C" evidence="12">
    <location>
        <begin position="22"/>
        <end position="457"/>
    </location>
</feature>
<keyword evidence="6" id="KW-0325">Glycoprotein</keyword>
<evidence type="ECO:0000256" key="4">
    <source>
        <dbReference type="ARBA" id="ARBA00016512"/>
    </source>
</evidence>
<keyword evidence="7" id="KW-0456">Lyase</keyword>
<evidence type="ECO:0000256" key="12">
    <source>
        <dbReference type="SAM" id="SignalP"/>
    </source>
</evidence>
<feature type="signal peptide" evidence="12">
    <location>
        <begin position="1"/>
        <end position="21"/>
    </location>
</feature>
<evidence type="ECO:0000256" key="6">
    <source>
        <dbReference type="ARBA" id="ARBA00023180"/>
    </source>
</evidence>
<keyword evidence="10" id="KW-0624">Polysaccharide degradation</keyword>
<dbReference type="PROSITE" id="PS00018">
    <property type="entry name" value="EF_HAND_1"/>
    <property type="match status" value="1"/>
</dbReference>
<keyword evidence="5" id="KW-0479">Metal-binding</keyword>
<organism evidence="13 14">
    <name type="scientific">Rhizoctonia solani</name>
    <dbReference type="NCBI Taxonomy" id="456999"/>
    <lineage>
        <taxon>Eukaryota</taxon>
        <taxon>Fungi</taxon>
        <taxon>Dikarya</taxon>
        <taxon>Basidiomycota</taxon>
        <taxon>Agaricomycotina</taxon>
        <taxon>Agaricomycetes</taxon>
        <taxon>Cantharellales</taxon>
        <taxon>Ceratobasidiaceae</taxon>
        <taxon>Rhizoctonia</taxon>
    </lineage>
</organism>
<dbReference type="SUPFAM" id="SSF51126">
    <property type="entry name" value="Pectin lyase-like"/>
    <property type="match status" value="1"/>
</dbReference>
<evidence type="ECO:0000256" key="3">
    <source>
        <dbReference type="ARBA" id="ARBA00012272"/>
    </source>
</evidence>
<evidence type="ECO:0000256" key="1">
    <source>
        <dbReference type="ARBA" id="ARBA00000695"/>
    </source>
</evidence>
<dbReference type="InterPro" id="IPR011050">
    <property type="entry name" value="Pectin_lyase_fold/virulence"/>
</dbReference>
<proteinExistence type="inferred from homology"/>
<comment type="catalytic activity">
    <reaction evidence="1">
        <text>Eliminative cleavage of (1-&gt;4)-alpha-D-galacturonan to give oligosaccharides with 4-deoxy-alpha-D-galact-4-enuronosyl groups at their non-reducing ends.</text>
        <dbReference type="EC" id="4.2.2.2"/>
    </reaction>
</comment>
<evidence type="ECO:0000256" key="11">
    <source>
        <dbReference type="ARBA" id="ARBA00025679"/>
    </source>
</evidence>
<sequence>MRSLIALAAAVAAYMLPQALAIPAFPGAEGFGANAVGGRGGSVYVVTNLNDRRVKLSPCARMTSLTNVIVEGNYTYEYMLGAGRILMYVLPSGSFRDAVSKSNRIVVFAVGGVIKISSRIVIKDHITIAGQTAPGGGITIYGNGVSYSNAHHTITRYVRYRMGKSGDSGKDGITIADGHDMIFDHVSASWGRDETFSINGDVSNITISDSIIAQGLETHSCGGLMQSTGGISIIRSLYIDNKTRNPKVKGTNEFVNNVVYNWGGGGGYIAGDSDGASYANIMNNVFISGPSTSARPFTRGNANFHAYVQRNYYDANKNGVLDGFELGQSTDNYSGVDFQSKRYDYPTVNTLLAPLDAYAKVIAGVGASKSRDNVDTQLINQVKSLGKSGALISDEKVSPWNSGGPIAGGTSPKDTDGDGMPDEWEVANGLNPNVNDAMQDKNGDGYANIENYINSLV</sequence>
<dbReference type="EC" id="4.2.2.2" evidence="3"/>
<evidence type="ECO:0000313" key="14">
    <source>
        <dbReference type="Proteomes" id="UP000663846"/>
    </source>
</evidence>
<comment type="function">
    <text evidence="11">Pectinolytic enzyme consist of four classes of enzymes: pectin lyase, polygalacturonase, pectin methylesterase and rhamnogalacturonase. Among pectinolytic enzymes, pectin lyase is the most important in depolymerization of pectin, since it cleaves internal glycosidic bonds of highly methylated pectins. Favors pectate, the anion, over pectin, the methyl ester.</text>
</comment>
<reference evidence="13" key="1">
    <citation type="submission" date="2021-01" db="EMBL/GenBank/DDBJ databases">
        <authorList>
            <person name="Kaushik A."/>
        </authorList>
    </citation>
    <scope>NUCLEOTIDE SEQUENCE</scope>
    <source>
        <strain evidence="13">AG1-1C</strain>
    </source>
</reference>
<evidence type="ECO:0000256" key="9">
    <source>
        <dbReference type="ARBA" id="ARBA00023316"/>
    </source>
</evidence>
<protein>
    <recommendedName>
        <fullName evidence="4">Probable pectate lyase C</fullName>
        <ecNumber evidence="3">4.2.2.2</ecNumber>
    </recommendedName>
</protein>
<name>A0A8H2W8M6_9AGAM</name>
<dbReference type="AlphaFoldDB" id="A0A8H2W8M6"/>
<evidence type="ECO:0000256" key="7">
    <source>
        <dbReference type="ARBA" id="ARBA00023239"/>
    </source>
</evidence>
<comment type="similarity">
    <text evidence="2">Belongs to the polysaccharide lyase 1 family.</text>
</comment>
<dbReference type="Gene3D" id="2.160.20.10">
    <property type="entry name" value="Single-stranded right-handed beta-helix, Pectin lyase-like"/>
    <property type="match status" value="1"/>
</dbReference>
<dbReference type="GO" id="GO:0046872">
    <property type="term" value="F:metal ion binding"/>
    <property type="evidence" value="ECO:0007669"/>
    <property type="project" value="UniProtKB-KW"/>
</dbReference>
<evidence type="ECO:0000256" key="5">
    <source>
        <dbReference type="ARBA" id="ARBA00022723"/>
    </source>
</evidence>
<dbReference type="InterPro" id="IPR012334">
    <property type="entry name" value="Pectin_lyas_fold"/>
</dbReference>
<gene>
    <name evidence="13" type="ORF">RDB_LOCUS5818</name>
</gene>
<comment type="caution">
    <text evidence="13">The sequence shown here is derived from an EMBL/GenBank/DDBJ whole genome shotgun (WGS) entry which is preliminary data.</text>
</comment>
<dbReference type="PANTHER" id="PTHR42970">
    <property type="entry name" value="PECTATE LYASE C-RELATED"/>
    <property type="match status" value="1"/>
</dbReference>
<dbReference type="PANTHER" id="PTHR42970:SF1">
    <property type="entry name" value="PECTATE LYASE C-RELATED"/>
    <property type="match status" value="1"/>
</dbReference>
<evidence type="ECO:0000256" key="2">
    <source>
        <dbReference type="ARBA" id="ARBA00010980"/>
    </source>
</evidence>
<keyword evidence="8" id="KW-0119">Carbohydrate metabolism</keyword>
<accession>A0A8H2W8M6</accession>
<evidence type="ECO:0000313" key="13">
    <source>
        <dbReference type="EMBL" id="CAE6344329.1"/>
    </source>
</evidence>
<dbReference type="InterPro" id="IPR018247">
    <property type="entry name" value="EF_Hand_1_Ca_BS"/>
</dbReference>
<keyword evidence="12" id="KW-0732">Signal</keyword>
<dbReference type="GO" id="GO:0071555">
    <property type="term" value="P:cell wall organization"/>
    <property type="evidence" value="ECO:0007669"/>
    <property type="project" value="UniProtKB-KW"/>
</dbReference>